<dbReference type="InterPro" id="IPR015878">
    <property type="entry name" value="Ado_hCys_hydrolase_NAD-bd"/>
</dbReference>
<organism evidence="6 7">
    <name type="scientific">Devosia insulae DS-56</name>
    <dbReference type="NCBI Taxonomy" id="1116389"/>
    <lineage>
        <taxon>Bacteria</taxon>
        <taxon>Pseudomonadati</taxon>
        <taxon>Pseudomonadota</taxon>
        <taxon>Alphaproteobacteria</taxon>
        <taxon>Hyphomicrobiales</taxon>
        <taxon>Devosiaceae</taxon>
        <taxon>Devosia</taxon>
    </lineage>
</organism>
<evidence type="ECO:0000256" key="4">
    <source>
        <dbReference type="ARBA" id="ARBA00023027"/>
    </source>
</evidence>
<keyword evidence="3" id="KW-0554">One-carbon metabolism</keyword>
<keyword evidence="4" id="KW-0520">NAD</keyword>
<dbReference type="InterPro" id="IPR000043">
    <property type="entry name" value="Adenosylhomocysteinase-like"/>
</dbReference>
<keyword evidence="7" id="KW-1185">Reference proteome</keyword>
<dbReference type="PANTHER" id="PTHR23420">
    <property type="entry name" value="ADENOSYLHOMOCYSTEINASE"/>
    <property type="match status" value="1"/>
</dbReference>
<dbReference type="Gene3D" id="3.40.50.1480">
    <property type="entry name" value="Adenosylhomocysteinase-like"/>
    <property type="match status" value="1"/>
</dbReference>
<gene>
    <name evidence="6" type="ORF">VW23_009090</name>
</gene>
<dbReference type="PANTHER" id="PTHR23420:SF0">
    <property type="entry name" value="ADENOSYLHOMOCYSTEINASE"/>
    <property type="match status" value="1"/>
</dbReference>
<dbReference type="EMBL" id="LAJE02000044">
    <property type="protein sequence ID" value="OEO32957.1"/>
    <property type="molecule type" value="Genomic_DNA"/>
</dbReference>
<evidence type="ECO:0000313" key="6">
    <source>
        <dbReference type="EMBL" id="OEO32957.1"/>
    </source>
</evidence>
<evidence type="ECO:0000259" key="5">
    <source>
        <dbReference type="SMART" id="SM00997"/>
    </source>
</evidence>
<accession>A0A1E5XWJ1</accession>
<evidence type="ECO:0000256" key="2">
    <source>
        <dbReference type="ARBA" id="ARBA00007122"/>
    </source>
</evidence>
<dbReference type="InterPro" id="IPR042172">
    <property type="entry name" value="Adenosylhomocyst_ase-like_sf"/>
</dbReference>
<evidence type="ECO:0000256" key="1">
    <source>
        <dbReference type="ARBA" id="ARBA00001911"/>
    </source>
</evidence>
<dbReference type="Proteomes" id="UP000095463">
    <property type="component" value="Unassembled WGS sequence"/>
</dbReference>
<dbReference type="AlphaFoldDB" id="A0A1E5XWJ1"/>
<sequence>MTDMVADRNAIAELEAALEWLRFTHPISAHFGAEVRRADLSRKRLACWMHLLPDTILTLMPFVEAGVSVRVGGCNPDSTDPRVVAYLASHGVEVFDGRREPRVLYDETLRRFATGPLDAICDMGGELIEAATLAGTPIAGALEATTTGLHRIRPLTLAFPVFDWNGIALKDAIHNRFHVGEETWPAFGSITGLSLFGCRVLVVGFGPVGRGVAERARALGAVVTVAERDPVRQLEALHFGCRTLPLAEAVAEAAVIVTATGRDGVLGEAELSLCRDGAVLFNVGHSNREIDVDWLDLHEHRTMRAHIERYAVGGRSLFLLNRGSLINIAFTGNLAGSASFDPFSSVMIRGLLWLLSDGAAGIPPGLHNYPPALEREVATAALAVRARA</sequence>
<dbReference type="GO" id="GO:0004013">
    <property type="term" value="F:adenosylhomocysteinase activity"/>
    <property type="evidence" value="ECO:0007669"/>
    <property type="project" value="TreeGrafter"/>
</dbReference>
<dbReference type="GO" id="GO:0006730">
    <property type="term" value="P:one-carbon metabolic process"/>
    <property type="evidence" value="ECO:0007669"/>
    <property type="project" value="UniProtKB-KW"/>
</dbReference>
<evidence type="ECO:0000313" key="7">
    <source>
        <dbReference type="Proteomes" id="UP000095463"/>
    </source>
</evidence>
<reference evidence="6 7" key="1">
    <citation type="journal article" date="2015" name="Genome Announc.">
        <title>Genome Assemblies of Three Soil-Associated Devosia species: D. insulae, D. limi, and D. soli.</title>
        <authorList>
            <person name="Hassan Y.I."/>
            <person name="Lepp D."/>
            <person name="Zhou T."/>
        </authorList>
    </citation>
    <scope>NUCLEOTIDE SEQUENCE [LARGE SCALE GENOMIC DNA]</scope>
    <source>
        <strain evidence="6 7">DS-56</strain>
    </source>
</reference>
<name>A0A1E5XWJ1_9HYPH</name>
<evidence type="ECO:0000256" key="3">
    <source>
        <dbReference type="ARBA" id="ARBA00022563"/>
    </source>
</evidence>
<dbReference type="SMART" id="SM00996">
    <property type="entry name" value="AdoHcyase"/>
    <property type="match status" value="1"/>
</dbReference>
<protein>
    <submittedName>
        <fullName evidence="6">S-adenosyl-L-homocysteine hydrolase</fullName>
    </submittedName>
</protein>
<dbReference type="SUPFAM" id="SSF52283">
    <property type="entry name" value="Formate/glycerate dehydrogenase catalytic domain-like"/>
    <property type="match status" value="1"/>
</dbReference>
<dbReference type="GO" id="GO:0005829">
    <property type="term" value="C:cytosol"/>
    <property type="evidence" value="ECO:0007669"/>
    <property type="project" value="TreeGrafter"/>
</dbReference>
<dbReference type="InterPro" id="IPR036291">
    <property type="entry name" value="NAD(P)-bd_dom_sf"/>
</dbReference>
<proteinExistence type="inferred from homology"/>
<comment type="cofactor">
    <cofactor evidence="1">
        <name>NAD(+)</name>
        <dbReference type="ChEBI" id="CHEBI:57540"/>
    </cofactor>
</comment>
<dbReference type="GO" id="GO:0033353">
    <property type="term" value="P:S-adenosylmethionine cycle"/>
    <property type="evidence" value="ECO:0007669"/>
    <property type="project" value="TreeGrafter"/>
</dbReference>
<comment type="similarity">
    <text evidence="2">Belongs to the adenosylhomocysteinase family.</text>
</comment>
<feature type="domain" description="S-adenosyl-L-homocysteine hydrolase NAD binding" evidence="5">
    <location>
        <begin position="175"/>
        <end position="333"/>
    </location>
</feature>
<dbReference type="SUPFAM" id="SSF51735">
    <property type="entry name" value="NAD(P)-binding Rossmann-fold domains"/>
    <property type="match status" value="1"/>
</dbReference>
<keyword evidence="6" id="KW-0378">Hydrolase</keyword>
<dbReference type="Pfam" id="PF00670">
    <property type="entry name" value="AdoHcyase_NAD"/>
    <property type="match status" value="1"/>
</dbReference>
<dbReference type="SMART" id="SM00997">
    <property type="entry name" value="AdoHcyase_NAD"/>
    <property type="match status" value="1"/>
</dbReference>
<dbReference type="Gene3D" id="3.40.50.720">
    <property type="entry name" value="NAD(P)-binding Rossmann-like Domain"/>
    <property type="match status" value="1"/>
</dbReference>
<comment type="caution">
    <text evidence="6">The sequence shown here is derived from an EMBL/GenBank/DDBJ whole genome shotgun (WGS) entry which is preliminary data.</text>
</comment>